<dbReference type="GO" id="GO:0030151">
    <property type="term" value="F:molybdenum ion binding"/>
    <property type="evidence" value="ECO:0007669"/>
    <property type="project" value="TreeGrafter"/>
</dbReference>
<dbReference type="PROSITE" id="PS51669">
    <property type="entry name" value="4FE4S_MOW_BIS_MGD"/>
    <property type="match status" value="1"/>
</dbReference>
<evidence type="ECO:0000313" key="11">
    <source>
        <dbReference type="EMBL" id="SVB47726.1"/>
    </source>
</evidence>
<dbReference type="GO" id="GO:0051539">
    <property type="term" value="F:4 iron, 4 sulfur cluster binding"/>
    <property type="evidence" value="ECO:0007669"/>
    <property type="project" value="UniProtKB-KW"/>
</dbReference>
<accession>A0A382EAB3</accession>
<dbReference type="Pfam" id="PF00384">
    <property type="entry name" value="Molybdopterin"/>
    <property type="match status" value="1"/>
</dbReference>
<dbReference type="GO" id="GO:0030313">
    <property type="term" value="C:cell envelope"/>
    <property type="evidence" value="ECO:0007669"/>
    <property type="project" value="UniProtKB-SubCell"/>
</dbReference>
<dbReference type="GO" id="GO:0009061">
    <property type="term" value="P:anaerobic respiration"/>
    <property type="evidence" value="ECO:0007669"/>
    <property type="project" value="TreeGrafter"/>
</dbReference>
<feature type="region of interest" description="Disordered" evidence="9">
    <location>
        <begin position="96"/>
        <end position="115"/>
    </location>
</feature>
<dbReference type="EMBL" id="UINC01043546">
    <property type="protein sequence ID" value="SVB47726.1"/>
    <property type="molecule type" value="Genomic_DNA"/>
</dbReference>
<dbReference type="GO" id="GO:0009055">
    <property type="term" value="F:electron transfer activity"/>
    <property type="evidence" value="ECO:0007669"/>
    <property type="project" value="TreeGrafter"/>
</dbReference>
<evidence type="ECO:0000256" key="8">
    <source>
        <dbReference type="ARBA" id="ARBA00023014"/>
    </source>
</evidence>
<reference evidence="11" key="1">
    <citation type="submission" date="2018-05" db="EMBL/GenBank/DDBJ databases">
        <authorList>
            <person name="Lanie J.A."/>
            <person name="Ng W.-L."/>
            <person name="Kazmierczak K.M."/>
            <person name="Andrzejewski T.M."/>
            <person name="Davidsen T.M."/>
            <person name="Wayne K.J."/>
            <person name="Tettelin H."/>
            <person name="Glass J.I."/>
            <person name="Rusch D."/>
            <person name="Podicherti R."/>
            <person name="Tsui H.-C.T."/>
            <person name="Winkler M.E."/>
        </authorList>
    </citation>
    <scope>NUCLEOTIDE SEQUENCE</scope>
</reference>
<gene>
    <name evidence="11" type="ORF">METZ01_LOCUS200580</name>
</gene>
<dbReference type="PANTHER" id="PTHR43598:SF1">
    <property type="entry name" value="FORMATE DEHYDROGENASE-O MAJOR SUBUNIT"/>
    <property type="match status" value="1"/>
</dbReference>
<evidence type="ECO:0000256" key="5">
    <source>
        <dbReference type="ARBA" id="ARBA00022723"/>
    </source>
</evidence>
<dbReference type="InterPro" id="IPR006963">
    <property type="entry name" value="Mopterin_OxRdtase_4Fe-4S_dom"/>
</dbReference>
<dbReference type="SMART" id="SM00926">
    <property type="entry name" value="Molybdop_Fe4S4"/>
    <property type="match status" value="1"/>
</dbReference>
<keyword evidence="6" id="KW-0560">Oxidoreductase</keyword>
<evidence type="ECO:0000256" key="6">
    <source>
        <dbReference type="ARBA" id="ARBA00023002"/>
    </source>
</evidence>
<dbReference type="SUPFAM" id="SSF53706">
    <property type="entry name" value="Formate dehydrogenase/DMSO reductase, domains 1-3"/>
    <property type="match status" value="1"/>
</dbReference>
<dbReference type="InterPro" id="IPR006656">
    <property type="entry name" value="Mopterin_OxRdtase"/>
</dbReference>
<evidence type="ECO:0000256" key="4">
    <source>
        <dbReference type="ARBA" id="ARBA00022485"/>
    </source>
</evidence>
<dbReference type="Gene3D" id="2.20.25.90">
    <property type="entry name" value="ADC-like domains"/>
    <property type="match status" value="1"/>
</dbReference>
<keyword evidence="8" id="KW-0411">Iron-sulfur</keyword>
<dbReference type="GO" id="GO:0016491">
    <property type="term" value="F:oxidoreductase activity"/>
    <property type="evidence" value="ECO:0007669"/>
    <property type="project" value="UniProtKB-KW"/>
</dbReference>
<dbReference type="PANTHER" id="PTHR43598">
    <property type="entry name" value="TUNGSTEN-CONTAINING FORMYLMETHANOFURAN DEHYDROGENASE 2 SUBUNIT B"/>
    <property type="match status" value="1"/>
</dbReference>
<comment type="subcellular location">
    <subcellularLocation>
        <location evidence="2">Cell envelope</location>
    </subcellularLocation>
</comment>
<evidence type="ECO:0000259" key="10">
    <source>
        <dbReference type="PROSITE" id="PS51669"/>
    </source>
</evidence>
<organism evidence="11">
    <name type="scientific">marine metagenome</name>
    <dbReference type="NCBI Taxonomy" id="408172"/>
    <lineage>
        <taxon>unclassified sequences</taxon>
        <taxon>metagenomes</taxon>
        <taxon>ecological metagenomes</taxon>
    </lineage>
</organism>
<proteinExistence type="inferred from homology"/>
<protein>
    <recommendedName>
        <fullName evidence="10">4Fe-4S Mo/W bis-MGD-type domain-containing protein</fullName>
    </recommendedName>
</protein>
<sequence length="211" mass="23946">MDASMSDLNRISKRVSAARKDVEARGETFYPGPSRVHLSAFPPKERWDDWVELESTEWPNKVERRYMLVPTTCFNCESACGLLAYVDRDTLEVKKFEGNPEHPGSRGRNCAKGPATLNQIKDPERILYPLKRVGERGEGKWKKVSWEEALDEIAVRIRKAITEDRKNEIMYHVGRPGEDGFANRVLAAWGVDGHNSHTNICSSSARVGFQL</sequence>
<dbReference type="Pfam" id="PF04879">
    <property type="entry name" value="Molybdop_Fe4S4"/>
    <property type="match status" value="1"/>
</dbReference>
<dbReference type="Gene3D" id="3.40.50.740">
    <property type="match status" value="1"/>
</dbReference>
<evidence type="ECO:0000256" key="9">
    <source>
        <dbReference type="SAM" id="MobiDB-lite"/>
    </source>
</evidence>
<evidence type="ECO:0000256" key="2">
    <source>
        <dbReference type="ARBA" id="ARBA00004196"/>
    </source>
</evidence>
<keyword evidence="7" id="KW-0408">Iron</keyword>
<name>A0A382EAB3_9ZZZZ</name>
<feature type="non-terminal residue" evidence="11">
    <location>
        <position position="211"/>
    </location>
</feature>
<keyword evidence="5" id="KW-0479">Metal-binding</keyword>
<dbReference type="AlphaFoldDB" id="A0A382EAB3"/>
<comment type="cofactor">
    <cofactor evidence="1">
        <name>[4Fe-4S] cluster</name>
        <dbReference type="ChEBI" id="CHEBI:49883"/>
    </cofactor>
</comment>
<comment type="similarity">
    <text evidence="3">Belongs to the prokaryotic molybdopterin-containing oxidoreductase family.</text>
</comment>
<evidence type="ECO:0000256" key="7">
    <source>
        <dbReference type="ARBA" id="ARBA00023004"/>
    </source>
</evidence>
<feature type="domain" description="4Fe-4S Mo/W bis-MGD-type" evidence="10">
    <location>
        <begin position="66"/>
        <end position="124"/>
    </location>
</feature>
<evidence type="ECO:0000256" key="3">
    <source>
        <dbReference type="ARBA" id="ARBA00010312"/>
    </source>
</evidence>
<keyword evidence="4" id="KW-0004">4Fe-4S</keyword>
<evidence type="ECO:0000256" key="1">
    <source>
        <dbReference type="ARBA" id="ARBA00001966"/>
    </source>
</evidence>